<proteinExistence type="predicted"/>
<sequence length="55" mass="6395">YTPIIEVPTEEETGFLFPEDPENTLPFDPDLSAFEEVLIIWNEILYPKGVRELVE</sequence>
<gene>
    <name evidence="1" type="ORF">LCGC14_3167940</name>
</gene>
<protein>
    <submittedName>
        <fullName evidence="1">Uncharacterized protein</fullName>
    </submittedName>
</protein>
<dbReference type="AlphaFoldDB" id="A0A0F8XNR7"/>
<evidence type="ECO:0000313" key="1">
    <source>
        <dbReference type="EMBL" id="KKK43759.1"/>
    </source>
</evidence>
<accession>A0A0F8XNR7</accession>
<reference evidence="1" key="1">
    <citation type="journal article" date="2015" name="Nature">
        <title>Complex archaea that bridge the gap between prokaryotes and eukaryotes.</title>
        <authorList>
            <person name="Spang A."/>
            <person name="Saw J.H."/>
            <person name="Jorgensen S.L."/>
            <person name="Zaremba-Niedzwiedzka K."/>
            <person name="Martijn J."/>
            <person name="Lind A.E."/>
            <person name="van Eijk R."/>
            <person name="Schleper C."/>
            <person name="Guy L."/>
            <person name="Ettema T.J."/>
        </authorList>
    </citation>
    <scope>NUCLEOTIDE SEQUENCE</scope>
</reference>
<dbReference type="EMBL" id="LAZR01070226">
    <property type="protein sequence ID" value="KKK43759.1"/>
    <property type="molecule type" value="Genomic_DNA"/>
</dbReference>
<comment type="caution">
    <text evidence="1">The sequence shown here is derived from an EMBL/GenBank/DDBJ whole genome shotgun (WGS) entry which is preliminary data.</text>
</comment>
<name>A0A0F8XNR7_9ZZZZ</name>
<feature type="non-terminal residue" evidence="1">
    <location>
        <position position="1"/>
    </location>
</feature>
<organism evidence="1">
    <name type="scientific">marine sediment metagenome</name>
    <dbReference type="NCBI Taxonomy" id="412755"/>
    <lineage>
        <taxon>unclassified sequences</taxon>
        <taxon>metagenomes</taxon>
        <taxon>ecological metagenomes</taxon>
    </lineage>
</organism>